<proteinExistence type="predicted"/>
<gene>
    <name evidence="1" type="ORF">BJ212DRAFT_874996</name>
</gene>
<dbReference type="GeneID" id="64638271"/>
<dbReference type="AlphaFoldDB" id="A0A9P7ALQ2"/>
<dbReference type="OrthoDB" id="3213974at2759"/>
<organism evidence="1 2">
    <name type="scientific">Suillus subaureus</name>
    <dbReference type="NCBI Taxonomy" id="48587"/>
    <lineage>
        <taxon>Eukaryota</taxon>
        <taxon>Fungi</taxon>
        <taxon>Dikarya</taxon>
        <taxon>Basidiomycota</taxon>
        <taxon>Agaricomycotina</taxon>
        <taxon>Agaricomycetes</taxon>
        <taxon>Agaricomycetidae</taxon>
        <taxon>Boletales</taxon>
        <taxon>Suillineae</taxon>
        <taxon>Suillaceae</taxon>
        <taxon>Suillus</taxon>
    </lineage>
</organism>
<keyword evidence="2" id="KW-1185">Reference proteome</keyword>
<reference evidence="1" key="1">
    <citation type="journal article" date="2020" name="New Phytol.">
        <title>Comparative genomics reveals dynamic genome evolution in host specialist ectomycorrhizal fungi.</title>
        <authorList>
            <person name="Lofgren L.A."/>
            <person name="Nguyen N.H."/>
            <person name="Vilgalys R."/>
            <person name="Ruytinx J."/>
            <person name="Liao H.L."/>
            <person name="Branco S."/>
            <person name="Kuo A."/>
            <person name="LaButti K."/>
            <person name="Lipzen A."/>
            <person name="Andreopoulos W."/>
            <person name="Pangilinan J."/>
            <person name="Riley R."/>
            <person name="Hundley H."/>
            <person name="Na H."/>
            <person name="Barry K."/>
            <person name="Grigoriev I.V."/>
            <person name="Stajich J.E."/>
            <person name="Kennedy P.G."/>
        </authorList>
    </citation>
    <scope>NUCLEOTIDE SEQUENCE</scope>
    <source>
        <strain evidence="1">MN1</strain>
    </source>
</reference>
<evidence type="ECO:0000313" key="2">
    <source>
        <dbReference type="Proteomes" id="UP000807769"/>
    </source>
</evidence>
<evidence type="ECO:0000313" key="1">
    <source>
        <dbReference type="EMBL" id="KAG1791942.1"/>
    </source>
</evidence>
<comment type="caution">
    <text evidence="1">The sequence shown here is derived from an EMBL/GenBank/DDBJ whole genome shotgun (WGS) entry which is preliminary data.</text>
</comment>
<dbReference type="Proteomes" id="UP000807769">
    <property type="component" value="Unassembled WGS sequence"/>
</dbReference>
<sequence>MCLVATWISTTCLQDSYEDGKYSDPVVEMKLCNPMLAEFSPTDALVSFRTQFKAYIKGEDPFNRKMRTNESALGWWKALQKDELANVLAVSL</sequence>
<dbReference type="RefSeq" id="XP_041184876.1">
    <property type="nucleotide sequence ID" value="XM_041344255.1"/>
</dbReference>
<accession>A0A9P7ALQ2</accession>
<protein>
    <submittedName>
        <fullName evidence="1">Uncharacterized protein</fullName>
    </submittedName>
</protein>
<name>A0A9P7ALQ2_9AGAM</name>
<dbReference type="EMBL" id="JABBWG010000543">
    <property type="protein sequence ID" value="KAG1791942.1"/>
    <property type="molecule type" value="Genomic_DNA"/>
</dbReference>